<keyword evidence="1" id="KW-0645">Protease</keyword>
<dbReference type="EMBL" id="CP101751">
    <property type="protein sequence ID" value="UUC45239.1"/>
    <property type="molecule type" value="Genomic_DNA"/>
</dbReference>
<dbReference type="PROSITE" id="PS51257">
    <property type="entry name" value="PROKAR_LIPOPROTEIN"/>
    <property type="match status" value="1"/>
</dbReference>
<dbReference type="RefSeq" id="WP_256550935.1">
    <property type="nucleotide sequence ID" value="NZ_CP101751.1"/>
</dbReference>
<sequence length="154" mass="17180">MKKILLLFAGLMLIACNDNDDSVLLSPQEQGVNFNRVGKGNLYGNSSENITQQNLVINTEAEWNALKAAMDASNNTTYQFTETEINFDEYQVLAVFDAVKMNGGWTIDILDIAETQDNILVNLDNVRKGDATTVITQPFEIVKIKRTDKAIVFD</sequence>
<gene>
    <name evidence="1" type="ORF">NOX80_16635</name>
</gene>
<dbReference type="GO" id="GO:0008233">
    <property type="term" value="F:peptidase activity"/>
    <property type="evidence" value="ECO:0007669"/>
    <property type="project" value="UniProtKB-KW"/>
</dbReference>
<evidence type="ECO:0000313" key="1">
    <source>
        <dbReference type="EMBL" id="UUC45239.1"/>
    </source>
</evidence>
<keyword evidence="2" id="KW-1185">Reference proteome</keyword>
<accession>A0ABY5IRH4</accession>
<proteinExistence type="predicted"/>
<evidence type="ECO:0000313" key="2">
    <source>
        <dbReference type="Proteomes" id="UP001059844"/>
    </source>
</evidence>
<name>A0ABY5IRH4_9FLAO</name>
<dbReference type="GO" id="GO:0006508">
    <property type="term" value="P:proteolysis"/>
    <property type="evidence" value="ECO:0007669"/>
    <property type="project" value="UniProtKB-KW"/>
</dbReference>
<protein>
    <submittedName>
        <fullName evidence="1">Protease complex subunit PrcB family protein</fullName>
    </submittedName>
</protein>
<organism evidence="1 2">
    <name type="scientific">Flavobacterium cerinum</name>
    <dbReference type="NCBI Taxonomy" id="2502784"/>
    <lineage>
        <taxon>Bacteria</taxon>
        <taxon>Pseudomonadati</taxon>
        <taxon>Bacteroidota</taxon>
        <taxon>Flavobacteriia</taxon>
        <taxon>Flavobacteriales</taxon>
        <taxon>Flavobacteriaceae</taxon>
        <taxon>Flavobacterium</taxon>
    </lineage>
</organism>
<keyword evidence="1" id="KW-0378">Hydrolase</keyword>
<reference evidence="1" key="1">
    <citation type="submission" date="2022-07" db="EMBL/GenBank/DDBJ databases">
        <title>Isolation, identification, and degradation of a PFOSA degrading strain from sewage treatment plant.</title>
        <authorList>
            <person name="Zhang L."/>
            <person name="Huo Y."/>
        </authorList>
    </citation>
    <scope>NUCLEOTIDE SEQUENCE</scope>
    <source>
        <strain evidence="1">C1</strain>
    </source>
</reference>
<dbReference type="Proteomes" id="UP001059844">
    <property type="component" value="Chromosome"/>
</dbReference>